<feature type="domain" description="C2H2-type" evidence="8">
    <location>
        <begin position="124"/>
        <end position="151"/>
    </location>
</feature>
<dbReference type="AlphaFoldDB" id="A0AAD8IS43"/>
<protein>
    <submittedName>
        <fullName evidence="9">Zinc finger protein 3</fullName>
    </submittedName>
</protein>
<dbReference type="PROSITE" id="PS50157">
    <property type="entry name" value="ZINC_FINGER_C2H2_2"/>
    <property type="match status" value="1"/>
</dbReference>
<keyword evidence="2" id="KW-0479">Metal-binding</keyword>
<name>A0AAD8IS43_9APIA</name>
<dbReference type="GO" id="GO:0005634">
    <property type="term" value="C:nucleus"/>
    <property type="evidence" value="ECO:0007669"/>
    <property type="project" value="UniProtKB-SubCell"/>
</dbReference>
<feature type="region of interest" description="Disordered" evidence="7">
    <location>
        <begin position="99"/>
        <end position="121"/>
    </location>
</feature>
<dbReference type="EMBL" id="JAUIZM010000004">
    <property type="protein sequence ID" value="KAK1389020.1"/>
    <property type="molecule type" value="Genomic_DNA"/>
</dbReference>
<feature type="region of interest" description="Disordered" evidence="7">
    <location>
        <begin position="1"/>
        <end position="22"/>
    </location>
</feature>
<reference evidence="9" key="1">
    <citation type="submission" date="2023-02" db="EMBL/GenBank/DDBJ databases">
        <title>Genome of toxic invasive species Heracleum sosnowskyi carries increased number of genes despite the absence of recent whole-genome duplications.</title>
        <authorList>
            <person name="Schelkunov M."/>
            <person name="Shtratnikova V."/>
            <person name="Makarenko M."/>
            <person name="Klepikova A."/>
            <person name="Omelchenko D."/>
            <person name="Novikova G."/>
            <person name="Obukhova E."/>
            <person name="Bogdanov V."/>
            <person name="Penin A."/>
            <person name="Logacheva M."/>
        </authorList>
    </citation>
    <scope>NUCLEOTIDE SEQUENCE</scope>
    <source>
        <strain evidence="9">Hsosn_3</strain>
        <tissue evidence="9">Leaf</tissue>
    </source>
</reference>
<feature type="region of interest" description="Disordered" evidence="7">
    <location>
        <begin position="273"/>
        <end position="304"/>
    </location>
</feature>
<keyword evidence="10" id="KW-1185">Reference proteome</keyword>
<evidence type="ECO:0000256" key="4">
    <source>
        <dbReference type="ARBA" id="ARBA00022833"/>
    </source>
</evidence>
<dbReference type="GO" id="GO:0008270">
    <property type="term" value="F:zinc ion binding"/>
    <property type="evidence" value="ECO:0007669"/>
    <property type="project" value="UniProtKB-KW"/>
</dbReference>
<evidence type="ECO:0000256" key="5">
    <source>
        <dbReference type="ARBA" id="ARBA00023242"/>
    </source>
</evidence>
<evidence type="ECO:0000256" key="7">
    <source>
        <dbReference type="SAM" id="MobiDB-lite"/>
    </source>
</evidence>
<organism evidence="9 10">
    <name type="scientific">Heracleum sosnowskyi</name>
    <dbReference type="NCBI Taxonomy" id="360622"/>
    <lineage>
        <taxon>Eukaryota</taxon>
        <taxon>Viridiplantae</taxon>
        <taxon>Streptophyta</taxon>
        <taxon>Embryophyta</taxon>
        <taxon>Tracheophyta</taxon>
        <taxon>Spermatophyta</taxon>
        <taxon>Magnoliopsida</taxon>
        <taxon>eudicotyledons</taxon>
        <taxon>Gunneridae</taxon>
        <taxon>Pentapetalae</taxon>
        <taxon>asterids</taxon>
        <taxon>campanulids</taxon>
        <taxon>Apiales</taxon>
        <taxon>Apiaceae</taxon>
        <taxon>Apioideae</taxon>
        <taxon>apioid superclade</taxon>
        <taxon>Tordylieae</taxon>
        <taxon>Tordyliinae</taxon>
        <taxon>Heracleum</taxon>
    </lineage>
</organism>
<reference evidence="9" key="2">
    <citation type="submission" date="2023-05" db="EMBL/GenBank/DDBJ databases">
        <authorList>
            <person name="Schelkunov M.I."/>
        </authorList>
    </citation>
    <scope>NUCLEOTIDE SEQUENCE</scope>
    <source>
        <strain evidence="9">Hsosn_3</strain>
        <tissue evidence="9">Leaf</tissue>
    </source>
</reference>
<evidence type="ECO:0000256" key="6">
    <source>
        <dbReference type="PROSITE-ProRule" id="PRU00042"/>
    </source>
</evidence>
<comment type="caution">
    <text evidence="9">The sequence shown here is derived from an EMBL/GenBank/DDBJ whole genome shotgun (WGS) entry which is preliminary data.</text>
</comment>
<accession>A0AAD8IS43</accession>
<proteinExistence type="predicted"/>
<keyword evidence="5" id="KW-0539">Nucleus</keyword>
<dbReference type="PANTHER" id="PTHR47287">
    <property type="entry name" value="C2H2 AND C2HC ZINC FINGERS SUPERFAMILY PROTEIN"/>
    <property type="match status" value="1"/>
</dbReference>
<dbReference type="Gene3D" id="3.30.160.60">
    <property type="entry name" value="Classic Zinc Finger"/>
    <property type="match status" value="1"/>
</dbReference>
<comment type="subcellular location">
    <subcellularLocation>
        <location evidence="1">Nucleus</location>
    </subcellularLocation>
</comment>
<dbReference type="PANTHER" id="PTHR47287:SF9">
    <property type="entry name" value="ZINC FINGER PROTEIN 4-LIKE"/>
    <property type="match status" value="1"/>
</dbReference>
<gene>
    <name evidence="9" type="ORF">POM88_017198</name>
</gene>
<evidence type="ECO:0000256" key="3">
    <source>
        <dbReference type="ARBA" id="ARBA00022771"/>
    </source>
</evidence>
<dbReference type="InterPro" id="IPR036236">
    <property type="entry name" value="Znf_C2H2_sf"/>
</dbReference>
<dbReference type="InterPro" id="IPR044246">
    <property type="entry name" value="ZFP3-like"/>
</dbReference>
<dbReference type="InterPro" id="IPR013087">
    <property type="entry name" value="Znf_C2H2_type"/>
</dbReference>
<evidence type="ECO:0000256" key="1">
    <source>
        <dbReference type="ARBA" id="ARBA00004123"/>
    </source>
</evidence>
<evidence type="ECO:0000313" key="10">
    <source>
        <dbReference type="Proteomes" id="UP001237642"/>
    </source>
</evidence>
<keyword evidence="3 6" id="KW-0863">Zinc-finger</keyword>
<keyword evidence="4" id="KW-0862">Zinc</keyword>
<dbReference type="PROSITE" id="PS00028">
    <property type="entry name" value="ZINC_FINGER_C2H2_1"/>
    <property type="match status" value="1"/>
</dbReference>
<evidence type="ECO:0000313" key="9">
    <source>
        <dbReference type="EMBL" id="KAK1389020.1"/>
    </source>
</evidence>
<feature type="compositionally biased region" description="Polar residues" evidence="7">
    <location>
        <begin position="12"/>
        <end position="22"/>
    </location>
</feature>
<dbReference type="Proteomes" id="UP001237642">
    <property type="component" value="Unassembled WGS sequence"/>
</dbReference>
<sequence>MEPISSEPCPSEASSISATSHQLIASSSSEKLFKMKEIENNPSQELNLLKPSESSKAPYIQLNLQAPNIHEVDDILQNKTSSTLELNLFGQPNQLAISSLAPSESSNEKKPDQSTTTSSSSRSFACRYCKRKFSTSQALGGHQNAHKQVRKDEKRGHSGTYPDIEPYNLHPPFHHLNYYHPYSHYSPHHLPLYGSSVNSLLHRPNLRWSAPSTPYRFGNHNPTWSGPGPYEHRLRLESLQQQAVSSPLATPSMSLFDIGSGVKDLLGGVSASPMANVESENRKVSNVDDEQEENASGLDLNLKL</sequence>
<dbReference type="GO" id="GO:0009788">
    <property type="term" value="P:negative regulation of abscisic acid-activated signaling pathway"/>
    <property type="evidence" value="ECO:0007669"/>
    <property type="project" value="InterPro"/>
</dbReference>
<feature type="region of interest" description="Disordered" evidence="7">
    <location>
        <begin position="137"/>
        <end position="159"/>
    </location>
</feature>
<dbReference type="SUPFAM" id="SSF57667">
    <property type="entry name" value="beta-beta-alpha zinc fingers"/>
    <property type="match status" value="1"/>
</dbReference>
<evidence type="ECO:0000259" key="8">
    <source>
        <dbReference type="PROSITE" id="PS50157"/>
    </source>
</evidence>
<evidence type="ECO:0000256" key="2">
    <source>
        <dbReference type="ARBA" id="ARBA00022723"/>
    </source>
</evidence>